<evidence type="ECO:0000256" key="3">
    <source>
        <dbReference type="SAM" id="SignalP"/>
    </source>
</evidence>
<keyword evidence="2 6" id="KW-0456">Lyase</keyword>
<dbReference type="PROSITE" id="PS51257">
    <property type="entry name" value="PROKAR_LIPOPROTEIN"/>
    <property type="match status" value="1"/>
</dbReference>
<dbReference type="Gene3D" id="1.50.10.100">
    <property type="entry name" value="Chondroitin AC/alginate lyase"/>
    <property type="match status" value="1"/>
</dbReference>
<reference evidence="6 7" key="1">
    <citation type="submission" date="2023-10" db="EMBL/GenBank/DDBJ databases">
        <title>Rubellicoccus peritrichatus gen. nov., sp. nov., isolated from an algae of coral reef tank.</title>
        <authorList>
            <person name="Luo J."/>
        </authorList>
    </citation>
    <scope>NUCLEOTIDE SEQUENCE [LARGE SCALE GENOMIC DNA]</scope>
    <source>
        <strain evidence="6 7">CR14</strain>
    </source>
</reference>
<accession>A0AAQ3L9Z3</accession>
<evidence type="ECO:0000256" key="1">
    <source>
        <dbReference type="ARBA" id="ARBA00006699"/>
    </source>
</evidence>
<evidence type="ECO:0000259" key="5">
    <source>
        <dbReference type="Pfam" id="PF09093"/>
    </source>
</evidence>
<feature type="chain" id="PRO_5042927496" evidence="3">
    <location>
        <begin position="21"/>
        <end position="904"/>
    </location>
</feature>
<dbReference type="Gene3D" id="2.60.220.10">
    <property type="entry name" value="Polysaccharide lyase family 8-like, C-terminal"/>
    <property type="match status" value="1"/>
</dbReference>
<keyword evidence="7" id="KW-1185">Reference proteome</keyword>
<dbReference type="EMBL" id="CP136920">
    <property type="protein sequence ID" value="WOO39613.1"/>
    <property type="molecule type" value="Genomic_DNA"/>
</dbReference>
<dbReference type="InterPro" id="IPR014718">
    <property type="entry name" value="GH-type_carb-bd"/>
</dbReference>
<protein>
    <submittedName>
        <fullName evidence="6">Polysaccharide lyase family 8 super-sandwich domain-containing protein</fullName>
    </submittedName>
</protein>
<dbReference type="Proteomes" id="UP001304300">
    <property type="component" value="Chromosome"/>
</dbReference>
<dbReference type="InterPro" id="IPR039174">
    <property type="entry name" value="Chondroitin_ABC_lyase"/>
</dbReference>
<dbReference type="KEGG" id="puo:RZN69_13395"/>
<dbReference type="InterPro" id="IPR003159">
    <property type="entry name" value="Lyase_8_central_dom"/>
</dbReference>
<dbReference type="SUPFAM" id="SSF48230">
    <property type="entry name" value="Chondroitin AC/alginate lyase"/>
    <property type="match status" value="1"/>
</dbReference>
<evidence type="ECO:0000313" key="6">
    <source>
        <dbReference type="EMBL" id="WOO39613.1"/>
    </source>
</evidence>
<gene>
    <name evidence="6" type="ORF">RZN69_13395</name>
</gene>
<dbReference type="GO" id="GO:0016837">
    <property type="term" value="F:carbon-oxygen lyase activity, acting on polysaccharides"/>
    <property type="evidence" value="ECO:0007669"/>
    <property type="project" value="UniProtKB-ARBA"/>
</dbReference>
<comment type="similarity">
    <text evidence="1">Belongs to the polysaccharide lyase 8 family.</text>
</comment>
<dbReference type="Pfam" id="PF09093">
    <property type="entry name" value="Lyase_catalyt"/>
    <property type="match status" value="1"/>
</dbReference>
<dbReference type="InterPro" id="IPR015177">
    <property type="entry name" value="Lyase_catalyt"/>
</dbReference>
<dbReference type="AlphaFoldDB" id="A0AAQ3L9Z3"/>
<dbReference type="GO" id="GO:0006027">
    <property type="term" value="P:glycosaminoglycan catabolic process"/>
    <property type="evidence" value="ECO:0007669"/>
    <property type="project" value="InterPro"/>
</dbReference>
<dbReference type="GO" id="GO:0005576">
    <property type="term" value="C:extracellular region"/>
    <property type="evidence" value="ECO:0007669"/>
    <property type="project" value="InterPro"/>
</dbReference>
<sequence length="904" mass="101997">MKRQLAAIAFLLLASGLFFTACQRSEEPNVTGSPSVENIDDSDTAVSDVSQVFQPTDTREWFERLRDRMVNKHIGGGEYEIKEGELGYDIYLNSVNGARRMADSALSNFSSYQIVVDGDGQIEDAIPLENKNFNQLMKDFYGLGLALHIYPTKETEAKARAFIKWLQWANFQPEDMNHWYLATLGRSFLLFHGVLDDSDLDFAISHLFGSEHDEGKGLINKIIHIARNGSDGYNDGMRNADVLRAHGEFVFCGVLLLPDTTEEELSYKEEKWLSVLDSISYALTPSPGIRGFLKPDYTGSHHFYAYTSAYVSEAALSLAAMVQFLKETPWQFRADQLEWLQGYVQNLFFYSHHDHVPLGLSGRFFSNDSNAKRYELLPVAVWLNDEPDPELLQVFANTYREDLATTYNPTYRLNQVGFPAYSFALAKSLQEVERLGIEPEVIEGVRSYPFMPGMAKRRDNWVAFVKGMNNYFWSYEGGITATNPQAIFGIYKSHGALEIRYIDPKNPTSGDTVNPLLRKGMDMSHRSGATVPYRTDEDMINDQVDSRLQINSTAVGGAELDEEWGVFMFDLANTPKQMKDRGFRARKSYFFFRDYIVMIGDSIESDGEYPIYTTLFQTDISQSDPQSDPIFVNSAIPVTQMDYETVVSSTLRGTAIVDTDSTGYYIPAGERVNVSIKEVDWRVSDWVKGQRGGPERQEYALNLPSESAFRAIAWIDHGRNPAGSNYEYAIMPGVNYEKMAQLRDLQDDGKIYRVIENSDRAHIVYDNIQGVWSYALYSDYESQSDNPLKAVSIAEALPHESENVRANEGYAVILRTEGDLMDLSVSYLDLRMREGFRATFGSGPTERLDNASAPIILSVTVEGNWQLDEINPAVVGIETEGSTTRLLIRCQNGISQKVSLSRAF</sequence>
<organism evidence="6 7">
    <name type="scientific">Rubellicoccus peritrichatus</name>
    <dbReference type="NCBI Taxonomy" id="3080537"/>
    <lineage>
        <taxon>Bacteria</taxon>
        <taxon>Pseudomonadati</taxon>
        <taxon>Verrucomicrobiota</taxon>
        <taxon>Opitutia</taxon>
        <taxon>Puniceicoccales</taxon>
        <taxon>Cerasicoccaceae</taxon>
        <taxon>Rubellicoccus</taxon>
    </lineage>
</organism>
<dbReference type="GO" id="GO:0030246">
    <property type="term" value="F:carbohydrate binding"/>
    <property type="evidence" value="ECO:0007669"/>
    <property type="project" value="InterPro"/>
</dbReference>
<feature type="domain" description="Polysaccharide lyase family 8 central" evidence="4">
    <location>
        <begin position="447"/>
        <end position="734"/>
    </location>
</feature>
<dbReference type="InterPro" id="IPR011071">
    <property type="entry name" value="Lyase_8-like_C"/>
</dbReference>
<dbReference type="InterPro" id="IPR011013">
    <property type="entry name" value="Gal_mutarotase_sf_dom"/>
</dbReference>
<dbReference type="SUPFAM" id="SSF49863">
    <property type="entry name" value="Hyaluronate lyase-like, C-terminal domain"/>
    <property type="match status" value="1"/>
</dbReference>
<name>A0AAQ3L9Z3_9BACT</name>
<feature type="domain" description="Lyase catalytic" evidence="5">
    <location>
        <begin position="251"/>
        <end position="370"/>
    </location>
</feature>
<evidence type="ECO:0000259" key="4">
    <source>
        <dbReference type="Pfam" id="PF02278"/>
    </source>
</evidence>
<dbReference type="SUPFAM" id="SSF74650">
    <property type="entry name" value="Galactose mutarotase-like"/>
    <property type="match status" value="1"/>
</dbReference>
<proteinExistence type="inferred from homology"/>
<evidence type="ECO:0000313" key="7">
    <source>
        <dbReference type="Proteomes" id="UP001304300"/>
    </source>
</evidence>
<dbReference type="RefSeq" id="WP_317831576.1">
    <property type="nucleotide sequence ID" value="NZ_CP136920.1"/>
</dbReference>
<dbReference type="Gene3D" id="2.70.98.10">
    <property type="match status" value="1"/>
</dbReference>
<dbReference type="PANTHER" id="PTHR37322:SF3">
    <property type="entry name" value="CHONDROITIN SULFATE ABC EXOLYASE"/>
    <property type="match status" value="1"/>
</dbReference>
<dbReference type="PANTHER" id="PTHR37322">
    <property type="match status" value="1"/>
</dbReference>
<feature type="signal peptide" evidence="3">
    <location>
        <begin position="1"/>
        <end position="20"/>
    </location>
</feature>
<dbReference type="InterPro" id="IPR008929">
    <property type="entry name" value="Chondroitin_lyas"/>
</dbReference>
<keyword evidence="3" id="KW-0732">Signal</keyword>
<dbReference type="Pfam" id="PF02278">
    <property type="entry name" value="Lyase_8"/>
    <property type="match status" value="1"/>
</dbReference>
<dbReference type="GO" id="GO:0005975">
    <property type="term" value="P:carbohydrate metabolic process"/>
    <property type="evidence" value="ECO:0007669"/>
    <property type="project" value="InterPro"/>
</dbReference>
<evidence type="ECO:0000256" key="2">
    <source>
        <dbReference type="ARBA" id="ARBA00023239"/>
    </source>
</evidence>